<proteinExistence type="predicted"/>
<sequence>MSKTYRIDLDHQQQLVRVFYQGAIDLATAAAMTTDARELANQHGYQLLYDLRNARLAASLTAVGEFPANYVSMVTASYPDLASANLISPEDNLDYWQFYGRACQTAGVVWQAFFTEEEALQWLHQQRQK</sequence>
<evidence type="ECO:0008006" key="3">
    <source>
        <dbReference type="Google" id="ProtNLM"/>
    </source>
</evidence>
<dbReference type="Proteomes" id="UP000295375">
    <property type="component" value="Unassembled WGS sequence"/>
</dbReference>
<reference evidence="1 2" key="1">
    <citation type="submission" date="2019-03" db="EMBL/GenBank/DDBJ databases">
        <title>Genomic Encyclopedia of Type Strains, Phase IV (KMG-IV): sequencing the most valuable type-strain genomes for metagenomic binning, comparative biology and taxonomic classification.</title>
        <authorList>
            <person name="Goeker M."/>
        </authorList>
    </citation>
    <scope>NUCLEOTIDE SEQUENCE [LARGE SCALE GENOMIC DNA]</scope>
    <source>
        <strain evidence="1 2">DSM 103792</strain>
    </source>
</reference>
<keyword evidence="2" id="KW-1185">Reference proteome</keyword>
<dbReference type="RefSeq" id="WP_133593166.1">
    <property type="nucleotide sequence ID" value="NZ_CP037953.1"/>
</dbReference>
<evidence type="ECO:0000313" key="2">
    <source>
        <dbReference type="Proteomes" id="UP000295375"/>
    </source>
</evidence>
<protein>
    <recommendedName>
        <fullName evidence="3">SpoIIAA-like protein</fullName>
    </recommendedName>
</protein>
<name>A0A4R6UCV0_9GAMM</name>
<evidence type="ECO:0000313" key="1">
    <source>
        <dbReference type="EMBL" id="TDQ44530.1"/>
    </source>
</evidence>
<gene>
    <name evidence="1" type="ORF">EV696_12412</name>
</gene>
<accession>A0A4R6UCV0</accession>
<dbReference type="AlphaFoldDB" id="A0A4R6UCV0"/>
<organism evidence="1 2">
    <name type="scientific">Permianibacter aggregans</name>
    <dbReference type="NCBI Taxonomy" id="1510150"/>
    <lineage>
        <taxon>Bacteria</taxon>
        <taxon>Pseudomonadati</taxon>
        <taxon>Pseudomonadota</taxon>
        <taxon>Gammaproteobacteria</taxon>
        <taxon>Pseudomonadales</taxon>
        <taxon>Pseudomonadaceae</taxon>
        <taxon>Permianibacter</taxon>
    </lineage>
</organism>
<comment type="caution">
    <text evidence="1">The sequence shown here is derived from an EMBL/GenBank/DDBJ whole genome shotgun (WGS) entry which is preliminary data.</text>
</comment>
<dbReference type="EMBL" id="SNYM01000024">
    <property type="protein sequence ID" value="TDQ44530.1"/>
    <property type="molecule type" value="Genomic_DNA"/>
</dbReference>